<feature type="domain" description="DSBA-like thioredoxin" evidence="1">
    <location>
        <begin position="9"/>
        <end position="188"/>
    </location>
</feature>
<dbReference type="Gene3D" id="3.40.30.10">
    <property type="entry name" value="Glutaredoxin"/>
    <property type="match status" value="1"/>
</dbReference>
<dbReference type="CDD" id="cd03024">
    <property type="entry name" value="DsbA_FrnE"/>
    <property type="match status" value="1"/>
</dbReference>
<dbReference type="PANTHER" id="PTHR13887:SF41">
    <property type="entry name" value="THIOREDOXIN SUPERFAMILY PROTEIN"/>
    <property type="match status" value="1"/>
</dbReference>
<dbReference type="PANTHER" id="PTHR13887">
    <property type="entry name" value="GLUTATHIONE S-TRANSFERASE KAPPA"/>
    <property type="match status" value="1"/>
</dbReference>
<reference evidence="5" key="3">
    <citation type="journal article" date="2019" name="Int. J. Syst. Evol. Microbiol.">
        <title>The Global Catalogue of Microorganisms (GCM) 10K type strain sequencing project: providing services to taxonomists for standard genome sequencing and annotation.</title>
        <authorList>
            <consortium name="The Broad Institute Genomics Platform"/>
            <consortium name="The Broad Institute Genome Sequencing Center for Infectious Disease"/>
            <person name="Wu L."/>
            <person name="Ma J."/>
        </authorList>
    </citation>
    <scope>NUCLEOTIDE SEQUENCE [LARGE SCALE GENOMIC DNA]</scope>
    <source>
        <strain evidence="5">CGMCC 1.11013</strain>
    </source>
</reference>
<dbReference type="RefSeq" id="WP_035964298.1">
    <property type="nucleotide sequence ID" value="NZ_BMEG01000002.1"/>
</dbReference>
<name>A0A069P491_9BURK</name>
<accession>A0A069P491</accession>
<comment type="caution">
    <text evidence="3">The sequence shown here is derived from an EMBL/GenBank/DDBJ whole genome shotgun (WGS) entry which is preliminary data.</text>
</comment>
<dbReference type="SUPFAM" id="SSF52833">
    <property type="entry name" value="Thioredoxin-like"/>
    <property type="match status" value="1"/>
</dbReference>
<dbReference type="InterPro" id="IPR001853">
    <property type="entry name" value="DSBA-like_thioredoxin_dom"/>
</dbReference>
<dbReference type="Proteomes" id="UP000597138">
    <property type="component" value="Unassembled WGS sequence"/>
</dbReference>
<dbReference type="AlphaFoldDB" id="A0A069P491"/>
<keyword evidence="5" id="KW-1185">Reference proteome</keyword>
<sequence length="217" mass="24193">MASTPLLYVDVWSDFVCPFCYLETPVLDQLRNAYGDAVEVRWHAFELRPEPAPLLDPNSDTIHEAWEKSVRPLAEERGLLMRQPSVAPRSRKAFETVLFARESGRYDHVHRAIFKAYFEEGIDIGDQDALIDIAATCGIDPELLEESLDDGTYTDLVIEDEEFAKQLGISGVPFAVLSREPAPGQEPPPPIALRGAAPIQHYEAAIERLFPDGFPGS</sequence>
<dbReference type="EMBL" id="JFHE01000011">
    <property type="protein sequence ID" value="KDR34694.1"/>
    <property type="molecule type" value="Genomic_DNA"/>
</dbReference>
<evidence type="ECO:0000259" key="1">
    <source>
        <dbReference type="Pfam" id="PF01323"/>
    </source>
</evidence>
<dbReference type="Proteomes" id="UP000027439">
    <property type="component" value="Unassembled WGS sequence"/>
</dbReference>
<dbReference type="OrthoDB" id="9799122at2"/>
<dbReference type="InterPro" id="IPR036249">
    <property type="entry name" value="Thioredoxin-like_sf"/>
</dbReference>
<evidence type="ECO:0000313" key="3">
    <source>
        <dbReference type="EMBL" id="KDR34694.1"/>
    </source>
</evidence>
<reference evidence="2" key="4">
    <citation type="submission" date="2024-05" db="EMBL/GenBank/DDBJ databases">
        <authorList>
            <person name="Sun Q."/>
            <person name="Zhou Y."/>
        </authorList>
    </citation>
    <scope>NUCLEOTIDE SEQUENCE</scope>
    <source>
        <strain evidence="2">CGMCC 1.11013</strain>
    </source>
</reference>
<proteinExistence type="predicted"/>
<dbReference type="Pfam" id="PF01323">
    <property type="entry name" value="DSBA"/>
    <property type="match status" value="1"/>
</dbReference>
<protein>
    <submittedName>
        <fullName evidence="3">DSBA oxidoreductase</fullName>
    </submittedName>
</protein>
<evidence type="ECO:0000313" key="4">
    <source>
        <dbReference type="Proteomes" id="UP000027439"/>
    </source>
</evidence>
<reference evidence="2" key="1">
    <citation type="journal article" date="2014" name="Int. J. Syst. Evol. Microbiol.">
        <title>Complete genome of a new Firmicutes species belonging to the dominant human colonic microbiota ('Ruminococcus bicirculans') reveals two chromosomes and a selective capacity to utilize plant glucans.</title>
        <authorList>
            <consortium name="NISC Comparative Sequencing Program"/>
            <person name="Wegmann U."/>
            <person name="Louis P."/>
            <person name="Goesmann A."/>
            <person name="Henrissat B."/>
            <person name="Duncan S.H."/>
            <person name="Flint H.J."/>
        </authorList>
    </citation>
    <scope>NUCLEOTIDE SEQUENCE</scope>
    <source>
        <strain evidence="2">CGMCC 1.11013</strain>
    </source>
</reference>
<evidence type="ECO:0000313" key="5">
    <source>
        <dbReference type="Proteomes" id="UP000597138"/>
    </source>
</evidence>
<dbReference type="GO" id="GO:0016491">
    <property type="term" value="F:oxidoreductase activity"/>
    <property type="evidence" value="ECO:0007669"/>
    <property type="project" value="InterPro"/>
</dbReference>
<organism evidence="3 4">
    <name type="scientific">Caballeronia grimmiae</name>
    <dbReference type="NCBI Taxonomy" id="1071679"/>
    <lineage>
        <taxon>Bacteria</taxon>
        <taxon>Pseudomonadati</taxon>
        <taxon>Pseudomonadota</taxon>
        <taxon>Betaproteobacteria</taxon>
        <taxon>Burkholderiales</taxon>
        <taxon>Burkholderiaceae</taxon>
        <taxon>Caballeronia</taxon>
    </lineage>
</organism>
<reference evidence="3 4" key="2">
    <citation type="submission" date="2014-03" db="EMBL/GenBank/DDBJ databases">
        <title>Draft Genome Sequences of Four Burkholderia Strains.</title>
        <authorList>
            <person name="Liu X.Y."/>
            <person name="Li C.X."/>
            <person name="Xu J.H."/>
        </authorList>
    </citation>
    <scope>NUCLEOTIDE SEQUENCE [LARGE SCALE GENOMIC DNA]</scope>
    <source>
        <strain evidence="3 4">R27</strain>
    </source>
</reference>
<gene>
    <name evidence="3" type="ORF">BG57_03655</name>
    <name evidence="2" type="ORF">GCM10010985_17170</name>
</gene>
<dbReference type="STRING" id="1071679.BG57_03655"/>
<dbReference type="EMBL" id="BMEG01000002">
    <property type="protein sequence ID" value="GGD63708.1"/>
    <property type="molecule type" value="Genomic_DNA"/>
</dbReference>
<evidence type="ECO:0000313" key="2">
    <source>
        <dbReference type="EMBL" id="GGD63708.1"/>
    </source>
</evidence>
<dbReference type="eggNOG" id="COG2761">
    <property type="taxonomic scope" value="Bacteria"/>
</dbReference>